<dbReference type="Pfam" id="PF14291">
    <property type="entry name" value="DUF4371"/>
    <property type="match status" value="1"/>
</dbReference>
<gene>
    <name evidence="2" type="ORF">Ddye_029471</name>
</gene>
<dbReference type="PANTHER" id="PTHR11697:SF230">
    <property type="entry name" value="ZINC FINGER, MYM DOMAIN CONTAINING 1"/>
    <property type="match status" value="1"/>
</dbReference>
<feature type="domain" description="DUF4371" evidence="1">
    <location>
        <begin position="1"/>
        <end position="51"/>
    </location>
</feature>
<proteinExistence type="predicted"/>
<dbReference type="Proteomes" id="UP001280121">
    <property type="component" value="Unassembled WGS sequence"/>
</dbReference>
<dbReference type="EMBL" id="JANJYI010000009">
    <property type="protein sequence ID" value="KAK2634679.1"/>
    <property type="molecule type" value="Genomic_DNA"/>
</dbReference>
<name>A0AAD9WKL6_9ROSI</name>
<evidence type="ECO:0000313" key="2">
    <source>
        <dbReference type="EMBL" id="KAK2634679.1"/>
    </source>
</evidence>
<organism evidence="2 3">
    <name type="scientific">Dipteronia dyeriana</name>
    <dbReference type="NCBI Taxonomy" id="168575"/>
    <lineage>
        <taxon>Eukaryota</taxon>
        <taxon>Viridiplantae</taxon>
        <taxon>Streptophyta</taxon>
        <taxon>Embryophyta</taxon>
        <taxon>Tracheophyta</taxon>
        <taxon>Spermatophyta</taxon>
        <taxon>Magnoliopsida</taxon>
        <taxon>eudicotyledons</taxon>
        <taxon>Gunneridae</taxon>
        <taxon>Pentapetalae</taxon>
        <taxon>rosids</taxon>
        <taxon>malvids</taxon>
        <taxon>Sapindales</taxon>
        <taxon>Sapindaceae</taxon>
        <taxon>Hippocastanoideae</taxon>
        <taxon>Acereae</taxon>
        <taxon>Dipteronia</taxon>
    </lineage>
</organism>
<feature type="non-terminal residue" evidence="2">
    <location>
        <position position="1"/>
    </location>
</feature>
<dbReference type="PANTHER" id="PTHR11697">
    <property type="entry name" value="GENERAL TRANSCRIPTION FACTOR 2-RELATED ZINC FINGER PROTEIN"/>
    <property type="match status" value="1"/>
</dbReference>
<feature type="non-terminal residue" evidence="2">
    <location>
        <position position="126"/>
    </location>
</feature>
<sequence>VIERFVAIEHVTDTSALSIKAAIDWLFSRHGLRISKLQGQGYDKASNMRVNVIGLSAKRHGLNQETSLQRKKDQDIVNAMNLVKISKERLQTMRDDRWDSCLSQVSSFCVKHRVKAVNMEDMFIPQ</sequence>
<dbReference type="InterPro" id="IPR025398">
    <property type="entry name" value="DUF4371"/>
</dbReference>
<protein>
    <recommendedName>
        <fullName evidence="1">DUF4371 domain-containing protein</fullName>
    </recommendedName>
</protein>
<evidence type="ECO:0000259" key="1">
    <source>
        <dbReference type="Pfam" id="PF14291"/>
    </source>
</evidence>
<comment type="caution">
    <text evidence="2">The sequence shown here is derived from an EMBL/GenBank/DDBJ whole genome shotgun (WGS) entry which is preliminary data.</text>
</comment>
<evidence type="ECO:0000313" key="3">
    <source>
        <dbReference type="Proteomes" id="UP001280121"/>
    </source>
</evidence>
<keyword evidence="3" id="KW-1185">Reference proteome</keyword>
<reference evidence="2" key="1">
    <citation type="journal article" date="2023" name="Plant J.">
        <title>Genome sequences and population genomics provide insights into the demographic history, inbreeding, and mutation load of two 'living fossil' tree species of Dipteronia.</title>
        <authorList>
            <person name="Feng Y."/>
            <person name="Comes H.P."/>
            <person name="Chen J."/>
            <person name="Zhu S."/>
            <person name="Lu R."/>
            <person name="Zhang X."/>
            <person name="Li P."/>
            <person name="Qiu J."/>
            <person name="Olsen K.M."/>
            <person name="Qiu Y."/>
        </authorList>
    </citation>
    <scope>NUCLEOTIDE SEQUENCE</scope>
    <source>
        <strain evidence="2">KIB01</strain>
    </source>
</reference>
<dbReference type="InterPro" id="IPR055298">
    <property type="entry name" value="AtLOH3-like"/>
</dbReference>
<accession>A0AAD9WKL6</accession>
<dbReference type="AlphaFoldDB" id="A0AAD9WKL6"/>